<comment type="caution">
    <text evidence="1">The sequence shown here is derived from an EMBL/GenBank/DDBJ whole genome shotgun (WGS) entry which is preliminary data.</text>
</comment>
<evidence type="ECO:0000313" key="1">
    <source>
        <dbReference type="EMBL" id="GAW03003.1"/>
    </source>
</evidence>
<sequence>MFLRKPPTQRRTTPGTSSSFQTIHQITKLLAYRDNPGRAAVLGNCKSTISVRITAVERAKPYGIYYDH</sequence>
<evidence type="ECO:0000313" key="2">
    <source>
        <dbReference type="Proteomes" id="UP000188533"/>
    </source>
</evidence>
<dbReference type="Proteomes" id="UP000188533">
    <property type="component" value="Unassembled WGS sequence"/>
</dbReference>
<dbReference type="EMBL" id="BDGU01000125">
    <property type="protein sequence ID" value="GAW03003.1"/>
    <property type="molecule type" value="Genomic_DNA"/>
</dbReference>
<dbReference type="AlphaFoldDB" id="A0A1Q3E6Z2"/>
<reference evidence="1 2" key="2">
    <citation type="submission" date="2017-02" db="EMBL/GenBank/DDBJ databases">
        <title>A genome survey and senescence transcriptome analysis in Lentinula edodes.</title>
        <authorList>
            <person name="Sakamoto Y."/>
            <person name="Nakade K."/>
            <person name="Sato S."/>
            <person name="Yoshida Y."/>
            <person name="Miyazaki K."/>
            <person name="Natsume S."/>
            <person name="Konno N."/>
        </authorList>
    </citation>
    <scope>NUCLEOTIDE SEQUENCE [LARGE SCALE GENOMIC DNA]</scope>
    <source>
        <strain evidence="1 2">NBRC 111202</strain>
    </source>
</reference>
<proteinExistence type="predicted"/>
<organism evidence="1 2">
    <name type="scientific">Lentinula edodes</name>
    <name type="common">Shiitake mushroom</name>
    <name type="synonym">Lentinus edodes</name>
    <dbReference type="NCBI Taxonomy" id="5353"/>
    <lineage>
        <taxon>Eukaryota</taxon>
        <taxon>Fungi</taxon>
        <taxon>Dikarya</taxon>
        <taxon>Basidiomycota</taxon>
        <taxon>Agaricomycotina</taxon>
        <taxon>Agaricomycetes</taxon>
        <taxon>Agaricomycetidae</taxon>
        <taxon>Agaricales</taxon>
        <taxon>Marasmiineae</taxon>
        <taxon>Omphalotaceae</taxon>
        <taxon>Lentinula</taxon>
    </lineage>
</organism>
<keyword evidence="2" id="KW-1185">Reference proteome</keyword>
<accession>A0A1Q3E6Z2</accession>
<name>A0A1Q3E6Z2_LENED</name>
<reference evidence="1 2" key="1">
    <citation type="submission" date="2016-08" db="EMBL/GenBank/DDBJ databases">
        <authorList>
            <consortium name="Lentinula edodes genome sequencing consortium"/>
            <person name="Sakamoto Y."/>
            <person name="Nakade K."/>
            <person name="Sato S."/>
            <person name="Yoshida Y."/>
            <person name="Miyazaki K."/>
            <person name="Natsume S."/>
            <person name="Konno N."/>
        </authorList>
    </citation>
    <scope>NUCLEOTIDE SEQUENCE [LARGE SCALE GENOMIC DNA]</scope>
    <source>
        <strain evidence="1 2">NBRC 111202</strain>
    </source>
</reference>
<gene>
    <name evidence="1" type="ORF">LENED_004691</name>
</gene>
<protein>
    <submittedName>
        <fullName evidence="1">Uncharacterized protein</fullName>
    </submittedName>
</protein>